<reference evidence="2 3" key="1">
    <citation type="submission" date="2019-05" db="EMBL/GenBank/DDBJ databases">
        <title>Another draft genome of Portunus trituberculatus and its Hox gene families provides insights of decapod evolution.</title>
        <authorList>
            <person name="Jeong J.-H."/>
            <person name="Song I."/>
            <person name="Kim S."/>
            <person name="Choi T."/>
            <person name="Kim D."/>
            <person name="Ryu S."/>
            <person name="Kim W."/>
        </authorList>
    </citation>
    <scope>NUCLEOTIDE SEQUENCE [LARGE SCALE GENOMIC DNA]</scope>
    <source>
        <tissue evidence="2">Muscle</tissue>
    </source>
</reference>
<keyword evidence="3" id="KW-1185">Reference proteome</keyword>
<feature type="region of interest" description="Disordered" evidence="1">
    <location>
        <begin position="98"/>
        <end position="117"/>
    </location>
</feature>
<sequence>MSDTCNAVYFASAVCGAPPRQSRTPIGSPPHTPVHSAATPSNTHHSDARTVTHAPLLSSHQRHGEDTSASSCCSSHALTFKKSEFAGRWFLMAATASRVQRGPEGRHQSATLSLRKTGWQRPGRQVLKSHADPIALAPELLGDTQKETLCGR</sequence>
<evidence type="ECO:0000313" key="2">
    <source>
        <dbReference type="EMBL" id="MPC47702.1"/>
    </source>
</evidence>
<dbReference type="Proteomes" id="UP000324222">
    <property type="component" value="Unassembled WGS sequence"/>
</dbReference>
<dbReference type="EMBL" id="VSRR010007881">
    <property type="protein sequence ID" value="MPC47702.1"/>
    <property type="molecule type" value="Genomic_DNA"/>
</dbReference>
<accession>A0A5B7FMN3</accession>
<proteinExistence type="predicted"/>
<name>A0A5B7FMN3_PORTR</name>
<gene>
    <name evidence="2" type="ORF">E2C01_041456</name>
</gene>
<organism evidence="2 3">
    <name type="scientific">Portunus trituberculatus</name>
    <name type="common">Swimming crab</name>
    <name type="synonym">Neptunus trituberculatus</name>
    <dbReference type="NCBI Taxonomy" id="210409"/>
    <lineage>
        <taxon>Eukaryota</taxon>
        <taxon>Metazoa</taxon>
        <taxon>Ecdysozoa</taxon>
        <taxon>Arthropoda</taxon>
        <taxon>Crustacea</taxon>
        <taxon>Multicrustacea</taxon>
        <taxon>Malacostraca</taxon>
        <taxon>Eumalacostraca</taxon>
        <taxon>Eucarida</taxon>
        <taxon>Decapoda</taxon>
        <taxon>Pleocyemata</taxon>
        <taxon>Brachyura</taxon>
        <taxon>Eubrachyura</taxon>
        <taxon>Portunoidea</taxon>
        <taxon>Portunidae</taxon>
        <taxon>Portuninae</taxon>
        <taxon>Portunus</taxon>
    </lineage>
</organism>
<feature type="region of interest" description="Disordered" evidence="1">
    <location>
        <begin position="18"/>
        <end position="48"/>
    </location>
</feature>
<comment type="caution">
    <text evidence="2">The sequence shown here is derived from an EMBL/GenBank/DDBJ whole genome shotgun (WGS) entry which is preliminary data.</text>
</comment>
<protein>
    <submittedName>
        <fullName evidence="2">Uncharacterized protein</fullName>
    </submittedName>
</protein>
<evidence type="ECO:0000313" key="3">
    <source>
        <dbReference type="Proteomes" id="UP000324222"/>
    </source>
</evidence>
<dbReference type="AlphaFoldDB" id="A0A5B7FMN3"/>
<evidence type="ECO:0000256" key="1">
    <source>
        <dbReference type="SAM" id="MobiDB-lite"/>
    </source>
</evidence>